<accession>A0A6G5QEQ9</accession>
<dbReference type="EMBL" id="CP012542">
    <property type="protein sequence ID" value="QCD44079.1"/>
    <property type="molecule type" value="Genomic_DNA"/>
</dbReference>
<reference evidence="2 3" key="1">
    <citation type="submission" date="2016-07" db="EMBL/GenBank/DDBJ databases">
        <title>Comparative genomics of the Campylobacter concisus group.</title>
        <authorList>
            <person name="Miller W.G."/>
            <person name="Yee E."/>
            <person name="Chapman M.H."/>
            <person name="Huynh S."/>
            <person name="Bono J.L."/>
            <person name="On S.L.W."/>
            <person name="StLeger J."/>
            <person name="Foster G."/>
            <person name="Parker C.T."/>
        </authorList>
    </citation>
    <scope>NUCLEOTIDE SEQUENCE [LARGE SCALE GENOMIC DNA]</scope>
    <source>
        <strain evidence="2 3">CCUG 21559</strain>
    </source>
</reference>
<evidence type="ECO:0000256" key="1">
    <source>
        <dbReference type="SAM" id="Phobius"/>
    </source>
</evidence>
<dbReference type="Proteomes" id="UP000503264">
    <property type="component" value="Chromosome"/>
</dbReference>
<dbReference type="AlphaFoldDB" id="A0A6G5QEQ9"/>
<evidence type="ECO:0000313" key="3">
    <source>
        <dbReference type="Proteomes" id="UP000503264"/>
    </source>
</evidence>
<keyword evidence="3" id="KW-1185">Reference proteome</keyword>
<sequence>MQQLLTELFTTFIVFMSIVIFAVYKSKREKSQNLKEFSDFFGVYGDSFIEICNNLAKDNKIKIINKNMSVSEFVSVLGVENFKTQIKSDEILDQKSISECVKALKEPLTLGIYALKDGDYYAFLLNKTELFVVINLANNLGESIIFCD</sequence>
<protein>
    <submittedName>
        <fullName evidence="2">Uncharacterized protein</fullName>
    </submittedName>
</protein>
<organism evidence="2 3">
    <name type="scientific">Campylobacter mucosalis CCUG 21559</name>
    <dbReference type="NCBI Taxonomy" id="1032067"/>
    <lineage>
        <taxon>Bacteria</taxon>
        <taxon>Pseudomonadati</taxon>
        <taxon>Campylobacterota</taxon>
        <taxon>Epsilonproteobacteria</taxon>
        <taxon>Campylobacterales</taxon>
        <taxon>Campylobacteraceae</taxon>
        <taxon>Campylobacter</taxon>
    </lineage>
</organism>
<feature type="transmembrane region" description="Helical" evidence="1">
    <location>
        <begin position="6"/>
        <end position="24"/>
    </location>
</feature>
<proteinExistence type="predicted"/>
<keyword evidence="1" id="KW-1133">Transmembrane helix</keyword>
<keyword evidence="1" id="KW-0812">Transmembrane</keyword>
<dbReference type="RefSeq" id="WP_171993342.1">
    <property type="nucleotide sequence ID" value="NZ_CP012542.1"/>
</dbReference>
<evidence type="ECO:0000313" key="2">
    <source>
        <dbReference type="EMBL" id="QCD44079.1"/>
    </source>
</evidence>
<keyword evidence="1" id="KW-0472">Membrane</keyword>
<name>A0A6G5QEQ9_9BACT</name>
<gene>
    <name evidence="2" type="ORF">CMUC_0264</name>
</gene>